<name>A0ACB8Z5P8_ARCLA</name>
<accession>A0ACB8Z5P8</accession>
<evidence type="ECO:0000313" key="2">
    <source>
        <dbReference type="Proteomes" id="UP001055879"/>
    </source>
</evidence>
<sequence length="183" mass="21082">MLLHYNHLHISIGPKISCTPIPILEQFDTVFANYADREGQPHLARQLFDKIPQPTTAVWNSIIIGFICNNMLHEAILLYSQKKSNSFLCDSYTYGSTLKACAETRSLRIGKVVHCHILPSHLYPSRIVCNSLLNMYASCLYEDVKMVFESMPKRDVISWNILILWYVKLRVFAEAVSHFVKMM</sequence>
<proteinExistence type="predicted"/>
<dbReference type="Proteomes" id="UP001055879">
    <property type="component" value="Linkage Group LG11"/>
</dbReference>
<dbReference type="EMBL" id="CM042057">
    <property type="protein sequence ID" value="KAI3692989.1"/>
    <property type="molecule type" value="Genomic_DNA"/>
</dbReference>
<reference evidence="2" key="1">
    <citation type="journal article" date="2022" name="Mol. Ecol. Resour.">
        <title>The genomes of chicory, endive, great burdock and yacon provide insights into Asteraceae palaeo-polyploidization history and plant inulin production.</title>
        <authorList>
            <person name="Fan W."/>
            <person name="Wang S."/>
            <person name="Wang H."/>
            <person name="Wang A."/>
            <person name="Jiang F."/>
            <person name="Liu H."/>
            <person name="Zhao H."/>
            <person name="Xu D."/>
            <person name="Zhang Y."/>
        </authorList>
    </citation>
    <scope>NUCLEOTIDE SEQUENCE [LARGE SCALE GENOMIC DNA]</scope>
    <source>
        <strain evidence="2">cv. Niubang</strain>
    </source>
</reference>
<reference evidence="1 2" key="2">
    <citation type="journal article" date="2022" name="Mol. Ecol. Resour.">
        <title>The genomes of chicory, endive, great burdock and yacon provide insights into Asteraceae paleo-polyploidization history and plant inulin production.</title>
        <authorList>
            <person name="Fan W."/>
            <person name="Wang S."/>
            <person name="Wang H."/>
            <person name="Wang A."/>
            <person name="Jiang F."/>
            <person name="Liu H."/>
            <person name="Zhao H."/>
            <person name="Xu D."/>
            <person name="Zhang Y."/>
        </authorList>
    </citation>
    <scope>NUCLEOTIDE SEQUENCE [LARGE SCALE GENOMIC DNA]</scope>
    <source>
        <strain evidence="2">cv. Niubang</strain>
    </source>
</reference>
<comment type="caution">
    <text evidence="1">The sequence shown here is derived from an EMBL/GenBank/DDBJ whole genome shotgun (WGS) entry which is preliminary data.</text>
</comment>
<gene>
    <name evidence="1" type="ORF">L6452_32815</name>
</gene>
<keyword evidence="2" id="KW-1185">Reference proteome</keyword>
<protein>
    <submittedName>
        <fullName evidence="1">Uncharacterized protein</fullName>
    </submittedName>
</protein>
<organism evidence="1 2">
    <name type="scientific">Arctium lappa</name>
    <name type="common">Greater burdock</name>
    <name type="synonym">Lappa major</name>
    <dbReference type="NCBI Taxonomy" id="4217"/>
    <lineage>
        <taxon>Eukaryota</taxon>
        <taxon>Viridiplantae</taxon>
        <taxon>Streptophyta</taxon>
        <taxon>Embryophyta</taxon>
        <taxon>Tracheophyta</taxon>
        <taxon>Spermatophyta</taxon>
        <taxon>Magnoliopsida</taxon>
        <taxon>eudicotyledons</taxon>
        <taxon>Gunneridae</taxon>
        <taxon>Pentapetalae</taxon>
        <taxon>asterids</taxon>
        <taxon>campanulids</taxon>
        <taxon>Asterales</taxon>
        <taxon>Asteraceae</taxon>
        <taxon>Carduoideae</taxon>
        <taxon>Cardueae</taxon>
        <taxon>Arctiinae</taxon>
        <taxon>Arctium</taxon>
    </lineage>
</organism>
<evidence type="ECO:0000313" key="1">
    <source>
        <dbReference type="EMBL" id="KAI3692989.1"/>
    </source>
</evidence>